<keyword evidence="3" id="KW-1185">Reference proteome</keyword>
<feature type="region of interest" description="Disordered" evidence="1">
    <location>
        <begin position="1"/>
        <end position="105"/>
    </location>
</feature>
<evidence type="ECO:0000256" key="1">
    <source>
        <dbReference type="SAM" id="MobiDB-lite"/>
    </source>
</evidence>
<reference evidence="2" key="1">
    <citation type="submission" date="2021-03" db="EMBL/GenBank/DDBJ databases">
        <title>Draft genome sequence of rust myrtle Austropuccinia psidii MF-1, a brazilian biotype.</title>
        <authorList>
            <person name="Quecine M.C."/>
            <person name="Pachon D.M.R."/>
            <person name="Bonatelli M.L."/>
            <person name="Correr F.H."/>
            <person name="Franceschini L.M."/>
            <person name="Leite T.F."/>
            <person name="Margarido G.R.A."/>
            <person name="Almeida C.A."/>
            <person name="Ferrarezi J.A."/>
            <person name="Labate C.A."/>
        </authorList>
    </citation>
    <scope>NUCLEOTIDE SEQUENCE</scope>
    <source>
        <strain evidence="2">MF-1</strain>
    </source>
</reference>
<evidence type="ECO:0000313" key="3">
    <source>
        <dbReference type="Proteomes" id="UP000765509"/>
    </source>
</evidence>
<dbReference type="EMBL" id="AVOT02151318">
    <property type="protein sequence ID" value="MBW0592946.1"/>
    <property type="molecule type" value="Genomic_DNA"/>
</dbReference>
<gene>
    <name evidence="2" type="ORF">O181_132661</name>
</gene>
<comment type="caution">
    <text evidence="2">The sequence shown here is derived from an EMBL/GenBank/DDBJ whole genome shotgun (WGS) entry which is preliminary data.</text>
</comment>
<protein>
    <submittedName>
        <fullName evidence="2">Uncharacterized protein</fullName>
    </submittedName>
</protein>
<proteinExistence type="predicted"/>
<dbReference type="AlphaFoldDB" id="A0A9Q3L6R8"/>
<sequence>MAPLGPQQIWALGASYSPHGPRTAAYGPHGPRTARPQITPKARKGQKTSIFKKRPKMAMNQNFTQNTKDPRKGQNWPWITCHPKALRTQTKGQNGHKFKNPQDHP</sequence>
<organism evidence="2 3">
    <name type="scientific">Austropuccinia psidii MF-1</name>
    <dbReference type="NCBI Taxonomy" id="1389203"/>
    <lineage>
        <taxon>Eukaryota</taxon>
        <taxon>Fungi</taxon>
        <taxon>Dikarya</taxon>
        <taxon>Basidiomycota</taxon>
        <taxon>Pucciniomycotina</taxon>
        <taxon>Pucciniomycetes</taxon>
        <taxon>Pucciniales</taxon>
        <taxon>Sphaerophragmiaceae</taxon>
        <taxon>Austropuccinia</taxon>
    </lineage>
</organism>
<accession>A0A9Q3L6R8</accession>
<dbReference type="Proteomes" id="UP000765509">
    <property type="component" value="Unassembled WGS sequence"/>
</dbReference>
<name>A0A9Q3L6R8_9BASI</name>
<evidence type="ECO:0000313" key="2">
    <source>
        <dbReference type="EMBL" id="MBW0592946.1"/>
    </source>
</evidence>
<feature type="compositionally biased region" description="Basic residues" evidence="1">
    <location>
        <begin position="41"/>
        <end position="56"/>
    </location>
</feature>